<name>A0A3N4Z0W7_9MICO</name>
<dbReference type="Proteomes" id="UP000280501">
    <property type="component" value="Unassembled WGS sequence"/>
</dbReference>
<dbReference type="InterPro" id="IPR046050">
    <property type="entry name" value="DUF6008"/>
</dbReference>
<keyword evidence="3" id="KW-1185">Reference proteome</keyword>
<evidence type="ECO:0000313" key="2">
    <source>
        <dbReference type="EMBL" id="RPF19728.1"/>
    </source>
</evidence>
<keyword evidence="1" id="KW-0812">Transmembrane</keyword>
<protein>
    <submittedName>
        <fullName evidence="2">Uncharacterized protein</fullName>
    </submittedName>
</protein>
<dbReference type="AlphaFoldDB" id="A0A3N4Z0W7"/>
<keyword evidence="1" id="KW-1133">Transmembrane helix</keyword>
<dbReference type="EMBL" id="RKQZ01000001">
    <property type="protein sequence ID" value="RPF19728.1"/>
    <property type="molecule type" value="Genomic_DNA"/>
</dbReference>
<sequence length="220" mass="24157">MLGWTLVMWAAIVVLAVSHRRRVETWMLRTATGIVLLGVIGQIGHMLEHVAQAGYWIMNPYAPAWMTPWGTGLANGFGVVDPTKPSLGMEILHFVGNMLFLAGIVGVMQLTRRVTYRSTARKCATMGVWMQGIHGVEHLVLMLSVWLGAPTAIGLSTWFGLIDPGVALSTHRIWWHFLANVLGSAIFGLALYHLWREHPRIAASFDTPTPAPARSLAPAT</sequence>
<evidence type="ECO:0000313" key="3">
    <source>
        <dbReference type="Proteomes" id="UP000280501"/>
    </source>
</evidence>
<dbReference type="Pfam" id="PF19471">
    <property type="entry name" value="DUF6008"/>
    <property type="match status" value="1"/>
</dbReference>
<feature type="transmembrane region" description="Helical" evidence="1">
    <location>
        <begin position="91"/>
        <end position="111"/>
    </location>
</feature>
<feature type="transmembrane region" description="Helical" evidence="1">
    <location>
        <begin position="139"/>
        <end position="161"/>
    </location>
</feature>
<comment type="caution">
    <text evidence="2">The sequence shown here is derived from an EMBL/GenBank/DDBJ whole genome shotgun (WGS) entry which is preliminary data.</text>
</comment>
<proteinExistence type="predicted"/>
<organism evidence="2 3">
    <name type="scientific">Myceligenerans xiligouense</name>
    <dbReference type="NCBI Taxonomy" id="253184"/>
    <lineage>
        <taxon>Bacteria</taxon>
        <taxon>Bacillati</taxon>
        <taxon>Actinomycetota</taxon>
        <taxon>Actinomycetes</taxon>
        <taxon>Micrococcales</taxon>
        <taxon>Promicromonosporaceae</taxon>
        <taxon>Myceligenerans</taxon>
    </lineage>
</organism>
<keyword evidence="1" id="KW-0472">Membrane</keyword>
<gene>
    <name evidence="2" type="ORF">EDD34_0291</name>
</gene>
<feature type="transmembrane region" description="Helical" evidence="1">
    <location>
        <begin position="173"/>
        <end position="195"/>
    </location>
</feature>
<evidence type="ECO:0000256" key="1">
    <source>
        <dbReference type="SAM" id="Phobius"/>
    </source>
</evidence>
<reference evidence="2 3" key="1">
    <citation type="submission" date="2018-11" db="EMBL/GenBank/DDBJ databases">
        <title>Sequencing the genomes of 1000 actinobacteria strains.</title>
        <authorList>
            <person name="Klenk H.-P."/>
        </authorList>
    </citation>
    <scope>NUCLEOTIDE SEQUENCE [LARGE SCALE GENOMIC DNA]</scope>
    <source>
        <strain evidence="2 3">DSM 15700</strain>
    </source>
</reference>
<accession>A0A3N4Z0W7</accession>